<dbReference type="GO" id="GO:0016829">
    <property type="term" value="F:lyase activity"/>
    <property type="evidence" value="ECO:0007669"/>
    <property type="project" value="UniProtKB-KW"/>
</dbReference>
<name>A0A4C1U0V9_EUMVA</name>
<keyword evidence="9" id="KW-1185">Reference proteome</keyword>
<dbReference type="Pfam" id="PF09749">
    <property type="entry name" value="HVSL"/>
    <property type="match status" value="1"/>
</dbReference>
<dbReference type="PANTHER" id="PTHR13522:SF3">
    <property type="entry name" value="U6 SNRNA PHOSPHODIESTERASE 1"/>
    <property type="match status" value="1"/>
</dbReference>
<evidence type="ECO:0000313" key="8">
    <source>
        <dbReference type="EMBL" id="GBP19848.1"/>
    </source>
</evidence>
<keyword evidence="4" id="KW-0539">Nucleus</keyword>
<evidence type="ECO:0000256" key="6">
    <source>
        <dbReference type="ARBA" id="ARBA00029543"/>
    </source>
</evidence>
<reference evidence="8 9" key="1">
    <citation type="journal article" date="2019" name="Commun. Biol.">
        <title>The bagworm genome reveals a unique fibroin gene that provides high tensile strength.</title>
        <authorList>
            <person name="Kono N."/>
            <person name="Nakamura H."/>
            <person name="Ohtoshi R."/>
            <person name="Tomita M."/>
            <person name="Numata K."/>
            <person name="Arakawa K."/>
        </authorList>
    </citation>
    <scope>NUCLEOTIDE SEQUENCE [LARGE SCALE GENOMIC DNA]</scope>
</reference>
<evidence type="ECO:0000313" key="9">
    <source>
        <dbReference type="Proteomes" id="UP000299102"/>
    </source>
</evidence>
<comment type="catalytic activity">
    <reaction evidence="5">
        <text>a 3'-end uridylyl-uridine-RNA = a 3'-end 2',3'-cyclophospho-uridine-RNA + uridine</text>
        <dbReference type="Rhea" id="RHEA:46052"/>
        <dbReference type="Rhea" id="RHEA-COMP:17384"/>
        <dbReference type="Rhea" id="RHEA-COMP:17385"/>
        <dbReference type="ChEBI" id="CHEBI:16704"/>
        <dbReference type="ChEBI" id="CHEBI:85643"/>
        <dbReference type="ChEBI" id="CHEBI:85644"/>
    </reaction>
    <physiologicalReaction direction="left-to-right" evidence="5">
        <dbReference type="Rhea" id="RHEA:46053"/>
    </physiologicalReaction>
</comment>
<evidence type="ECO:0000256" key="1">
    <source>
        <dbReference type="ARBA" id="ARBA00022722"/>
    </source>
</evidence>
<gene>
    <name evidence="8" type="primary">USB1</name>
    <name evidence="8" type="ORF">EVAR_75141_1</name>
</gene>
<evidence type="ECO:0000256" key="2">
    <source>
        <dbReference type="ARBA" id="ARBA00022801"/>
    </source>
</evidence>
<dbReference type="InterPro" id="IPR027521">
    <property type="entry name" value="Usb1"/>
</dbReference>
<protein>
    <recommendedName>
        <fullName evidence="6">U6 snRNA phosphodiesterase 1</fullName>
    </recommendedName>
    <alternativeName>
        <fullName evidence="7">3'-5' RNA exonuclease USB1</fullName>
    </alternativeName>
</protein>
<keyword evidence="3" id="KW-0456">Lyase</keyword>
<dbReference type="OrthoDB" id="49151at2759"/>
<dbReference type="AlphaFoldDB" id="A0A4C1U0V9"/>
<dbReference type="Proteomes" id="UP000299102">
    <property type="component" value="Unassembled WGS sequence"/>
</dbReference>
<dbReference type="EMBL" id="BGZK01000112">
    <property type="protein sequence ID" value="GBP19848.1"/>
    <property type="molecule type" value="Genomic_DNA"/>
</dbReference>
<keyword evidence="1" id="KW-0540">Nuclease</keyword>
<evidence type="ECO:0000256" key="3">
    <source>
        <dbReference type="ARBA" id="ARBA00023239"/>
    </source>
</evidence>
<evidence type="ECO:0000256" key="4">
    <source>
        <dbReference type="ARBA" id="ARBA00023242"/>
    </source>
</evidence>
<dbReference type="STRING" id="151549.A0A4C1U0V9"/>
<keyword evidence="2" id="KW-0378">Hydrolase</keyword>
<evidence type="ECO:0000256" key="7">
    <source>
        <dbReference type="ARBA" id="ARBA00030030"/>
    </source>
</evidence>
<dbReference type="PANTHER" id="PTHR13522">
    <property type="entry name" value="U6 SNRNA PHOSPHODIESTERASE 1"/>
    <property type="match status" value="1"/>
</dbReference>
<evidence type="ECO:0000256" key="5">
    <source>
        <dbReference type="ARBA" id="ARBA00029300"/>
    </source>
</evidence>
<comment type="caution">
    <text evidence="8">The sequence shown here is derived from an EMBL/GenBank/DDBJ whole genome shotgun (WGS) entry which is preliminary data.</text>
</comment>
<sequence>MSALAALCEYSSDSEDSNEYQDDHVRAGRIKLPVPNLKRANVNIAENHIDNPALHSGRTRSFPHVRGNWATHVYIDCS</sequence>
<dbReference type="GO" id="GO:0000175">
    <property type="term" value="F:3'-5'-RNA exonuclease activity"/>
    <property type="evidence" value="ECO:0007669"/>
    <property type="project" value="TreeGrafter"/>
</dbReference>
<dbReference type="GO" id="GO:0034477">
    <property type="term" value="P:U6 snRNA 3'-end processing"/>
    <property type="evidence" value="ECO:0007669"/>
    <property type="project" value="InterPro"/>
</dbReference>
<accession>A0A4C1U0V9</accession>
<proteinExistence type="predicted"/>
<dbReference type="GO" id="GO:0005634">
    <property type="term" value="C:nucleus"/>
    <property type="evidence" value="ECO:0007669"/>
    <property type="project" value="TreeGrafter"/>
</dbReference>
<organism evidence="8 9">
    <name type="scientific">Eumeta variegata</name>
    <name type="common">Bagworm moth</name>
    <name type="synonym">Eumeta japonica</name>
    <dbReference type="NCBI Taxonomy" id="151549"/>
    <lineage>
        <taxon>Eukaryota</taxon>
        <taxon>Metazoa</taxon>
        <taxon>Ecdysozoa</taxon>
        <taxon>Arthropoda</taxon>
        <taxon>Hexapoda</taxon>
        <taxon>Insecta</taxon>
        <taxon>Pterygota</taxon>
        <taxon>Neoptera</taxon>
        <taxon>Endopterygota</taxon>
        <taxon>Lepidoptera</taxon>
        <taxon>Glossata</taxon>
        <taxon>Ditrysia</taxon>
        <taxon>Tineoidea</taxon>
        <taxon>Psychidae</taxon>
        <taxon>Oiketicinae</taxon>
        <taxon>Eumeta</taxon>
    </lineage>
</organism>